<dbReference type="InterPro" id="IPR028082">
    <property type="entry name" value="Peripla_BP_I"/>
</dbReference>
<keyword evidence="3" id="KW-0804">Transcription</keyword>
<dbReference type="PANTHER" id="PTHR30146">
    <property type="entry name" value="LACI-RELATED TRANSCRIPTIONAL REPRESSOR"/>
    <property type="match status" value="1"/>
</dbReference>
<dbReference type="GO" id="GO:0000976">
    <property type="term" value="F:transcription cis-regulatory region binding"/>
    <property type="evidence" value="ECO:0007669"/>
    <property type="project" value="TreeGrafter"/>
</dbReference>
<evidence type="ECO:0000259" key="4">
    <source>
        <dbReference type="PROSITE" id="PS50932"/>
    </source>
</evidence>
<dbReference type="CDD" id="cd06279">
    <property type="entry name" value="PBP1_LacI-like"/>
    <property type="match status" value="1"/>
</dbReference>
<dbReference type="InterPro" id="IPR046335">
    <property type="entry name" value="LacI/GalR-like_sensor"/>
</dbReference>
<keyword evidence="6" id="KW-1185">Reference proteome</keyword>
<dbReference type="EMBL" id="CP019688">
    <property type="protein sequence ID" value="AQQ16054.1"/>
    <property type="molecule type" value="Genomic_DNA"/>
</dbReference>
<sequence length="324" mass="34533">MPSLASIAAEVGVSRTTVSNAYNNPEQLSKALRERILAVAKARGYAGPDPMARSLRTQKTGAIGVVLTEALNFAFEDKASVDFLAGLSDIRDYSLTLIPDGASMHAAIVDGIVVYSVPSEDPQLADAQARGLPLVVCDQPKDVEVPFVGIDDRKAIKPAAEALVRAGHRRVGILTKRMFSEPYNGEVEDVSSADLVVQRERVLGAQEVLGEVPVVTRHLNDPDSAADGARELLGLYPDLTAVLCTTDSMALGVLEAFGETLSVTGFDGIEEARLRGLTTVLQPNRRKGEAAGVMLRSLIDGRPTGPERIILDTDFVPGSTVFEV</sequence>
<dbReference type="SUPFAM" id="SSF53822">
    <property type="entry name" value="Periplasmic binding protein-like I"/>
    <property type="match status" value="1"/>
</dbReference>
<dbReference type="PROSITE" id="PS50932">
    <property type="entry name" value="HTH_LACI_2"/>
    <property type="match status" value="1"/>
</dbReference>
<dbReference type="CDD" id="cd01392">
    <property type="entry name" value="HTH_LacI"/>
    <property type="match status" value="1"/>
</dbReference>
<keyword evidence="2" id="KW-0238">DNA-binding</keyword>
<dbReference type="AlphaFoldDB" id="A0A1Q2HYZ6"/>
<accession>A0A1Q2HYZ6</accession>
<dbReference type="Pfam" id="PF00356">
    <property type="entry name" value="LacI"/>
    <property type="match status" value="1"/>
</dbReference>
<evidence type="ECO:0000256" key="3">
    <source>
        <dbReference type="ARBA" id="ARBA00023163"/>
    </source>
</evidence>
<dbReference type="OrthoDB" id="5171752at2"/>
<dbReference type="GO" id="GO:0003700">
    <property type="term" value="F:DNA-binding transcription factor activity"/>
    <property type="evidence" value="ECO:0007669"/>
    <property type="project" value="TreeGrafter"/>
</dbReference>
<dbReference type="RefSeq" id="WP_095660660.1">
    <property type="nucleotide sequence ID" value="NZ_CP019688.1"/>
</dbReference>
<gene>
    <name evidence="5" type="primary">exuR</name>
    <name evidence="5" type="ORF">CGLAU_10600</name>
</gene>
<dbReference type="Proteomes" id="UP000217209">
    <property type="component" value="Chromosome"/>
</dbReference>
<dbReference type="SUPFAM" id="SSF47413">
    <property type="entry name" value="lambda repressor-like DNA-binding domains"/>
    <property type="match status" value="1"/>
</dbReference>
<keyword evidence="1" id="KW-0805">Transcription regulation</keyword>
<evidence type="ECO:0000313" key="6">
    <source>
        <dbReference type="Proteomes" id="UP000217209"/>
    </source>
</evidence>
<dbReference type="KEGG" id="cgv:CGLAU_10600"/>
<reference evidence="5 6" key="1">
    <citation type="submission" date="2016-12" db="EMBL/GenBank/DDBJ databases">
        <authorList>
            <person name="Song W.-J."/>
            <person name="Kurnit D.M."/>
        </authorList>
    </citation>
    <scope>NUCLEOTIDE SEQUENCE [LARGE SCALE GENOMIC DNA]</scope>
    <source>
        <strain evidence="5 6">DSM 30827</strain>
    </source>
</reference>
<dbReference type="Gene3D" id="1.10.260.40">
    <property type="entry name" value="lambda repressor-like DNA-binding domains"/>
    <property type="match status" value="1"/>
</dbReference>
<dbReference type="Pfam" id="PF13377">
    <property type="entry name" value="Peripla_BP_3"/>
    <property type="match status" value="1"/>
</dbReference>
<dbReference type="Gene3D" id="3.40.50.2300">
    <property type="match status" value="2"/>
</dbReference>
<proteinExistence type="predicted"/>
<organism evidence="5 6">
    <name type="scientific">Corynebacterium glaucum</name>
    <dbReference type="NCBI Taxonomy" id="187491"/>
    <lineage>
        <taxon>Bacteria</taxon>
        <taxon>Bacillati</taxon>
        <taxon>Actinomycetota</taxon>
        <taxon>Actinomycetes</taxon>
        <taxon>Mycobacteriales</taxon>
        <taxon>Corynebacteriaceae</taxon>
        <taxon>Corynebacterium</taxon>
    </lineage>
</organism>
<evidence type="ECO:0000256" key="2">
    <source>
        <dbReference type="ARBA" id="ARBA00023125"/>
    </source>
</evidence>
<dbReference type="InterPro" id="IPR000843">
    <property type="entry name" value="HTH_LacI"/>
</dbReference>
<name>A0A1Q2HYZ6_9CORY</name>
<protein>
    <submittedName>
        <fullName evidence="5">Putative HTH-type transcriptional repressor ExuR</fullName>
    </submittedName>
</protein>
<feature type="domain" description="HTH lacI-type" evidence="4">
    <location>
        <begin position="2"/>
        <end position="57"/>
    </location>
</feature>
<dbReference type="InterPro" id="IPR010982">
    <property type="entry name" value="Lambda_DNA-bd_dom_sf"/>
</dbReference>
<dbReference type="PANTHER" id="PTHR30146:SF138">
    <property type="entry name" value="TRANSCRIPTIONAL REGULATORY PROTEIN"/>
    <property type="match status" value="1"/>
</dbReference>
<dbReference type="SMART" id="SM00354">
    <property type="entry name" value="HTH_LACI"/>
    <property type="match status" value="1"/>
</dbReference>
<evidence type="ECO:0000313" key="5">
    <source>
        <dbReference type="EMBL" id="AQQ16054.1"/>
    </source>
</evidence>
<evidence type="ECO:0000256" key="1">
    <source>
        <dbReference type="ARBA" id="ARBA00023015"/>
    </source>
</evidence>